<dbReference type="SUPFAM" id="SSF53822">
    <property type="entry name" value="Periplasmic binding protein-like I"/>
    <property type="match status" value="1"/>
</dbReference>
<evidence type="ECO:0000259" key="3">
    <source>
        <dbReference type="Pfam" id="PF13458"/>
    </source>
</evidence>
<gene>
    <name evidence="4" type="ORF">Dform_01024</name>
</gene>
<dbReference type="PANTHER" id="PTHR30483">
    <property type="entry name" value="LEUCINE-SPECIFIC-BINDING PROTEIN"/>
    <property type="match status" value="1"/>
</dbReference>
<evidence type="ECO:0000256" key="1">
    <source>
        <dbReference type="ARBA" id="ARBA00010062"/>
    </source>
</evidence>
<organism evidence="4 5">
    <name type="scientific">Dehalogenimonas formicexedens</name>
    <dbReference type="NCBI Taxonomy" id="1839801"/>
    <lineage>
        <taxon>Bacteria</taxon>
        <taxon>Bacillati</taxon>
        <taxon>Chloroflexota</taxon>
        <taxon>Dehalococcoidia</taxon>
        <taxon>Dehalococcoidales</taxon>
        <taxon>Dehalococcoidaceae</taxon>
        <taxon>Dehalogenimonas</taxon>
    </lineage>
</organism>
<accession>A0A1P8F7C9</accession>
<keyword evidence="2" id="KW-0732">Signal</keyword>
<evidence type="ECO:0000313" key="5">
    <source>
        <dbReference type="Proteomes" id="UP000185934"/>
    </source>
</evidence>
<dbReference type="InterPro" id="IPR051010">
    <property type="entry name" value="BCAA_transport"/>
</dbReference>
<dbReference type="InterPro" id="IPR028082">
    <property type="entry name" value="Peripla_BP_I"/>
</dbReference>
<keyword evidence="5" id="KW-1185">Reference proteome</keyword>
<dbReference type="PANTHER" id="PTHR30483:SF38">
    <property type="entry name" value="BLR7848 PROTEIN"/>
    <property type="match status" value="1"/>
</dbReference>
<dbReference type="EMBL" id="CP018258">
    <property type="protein sequence ID" value="APV44360.1"/>
    <property type="molecule type" value="Genomic_DNA"/>
</dbReference>
<feature type="domain" description="Leucine-binding protein" evidence="3">
    <location>
        <begin position="49"/>
        <end position="407"/>
    </location>
</feature>
<name>A0A1P8F7C9_9CHLR</name>
<proteinExistence type="inferred from homology"/>
<dbReference type="RefSeq" id="WP_076004047.1">
    <property type="nucleotide sequence ID" value="NZ_CP018258.1"/>
</dbReference>
<dbReference type="STRING" id="1839801.Dform_01024"/>
<comment type="similarity">
    <text evidence="1">Belongs to the leucine-binding protein family.</text>
</comment>
<dbReference type="AlphaFoldDB" id="A0A1P8F7C9"/>
<protein>
    <submittedName>
        <fullName evidence="4">Branched-chain amino acid transport system substrate-binding protein</fullName>
    </submittedName>
</protein>
<evidence type="ECO:0000256" key="2">
    <source>
        <dbReference type="ARBA" id="ARBA00022729"/>
    </source>
</evidence>
<dbReference type="Proteomes" id="UP000185934">
    <property type="component" value="Chromosome"/>
</dbReference>
<dbReference type="OrthoDB" id="3666180at2"/>
<reference evidence="5" key="1">
    <citation type="submission" date="2016-11" db="EMBL/GenBank/DDBJ databases">
        <title>Dehalogenimonas formicexedens sp. nov., a chlorinated alkane respiring bacterium isolated from contaminated groundwater.</title>
        <authorList>
            <person name="Key T.A."/>
            <person name="Bowman K.S."/>
            <person name="Lee I."/>
            <person name="Chun J."/>
            <person name="Albuquerque L."/>
            <person name="da Costa M.S."/>
            <person name="Rainey F.A."/>
            <person name="Moe W.M."/>
        </authorList>
    </citation>
    <scope>NUCLEOTIDE SEQUENCE [LARGE SCALE GENOMIC DNA]</scope>
    <source>
        <strain evidence="5">NSZ-14</strain>
    </source>
</reference>
<dbReference type="KEGG" id="dfo:Dform_01024"/>
<sequence>MKGKTWFSKAIIALVTIVVAGLPVLASGCGNGNGSTTTPGSTTDAVKNPIKVGIMAPYTGVAASKGKPMGDGVQDAIKYINTELGGVQGHQIQVVFRDDQYTAANETTIINEFISPSSGIVMFATQASAEMTAVMGIANEAGLPGFTVFSAPNITQPAKHQYASFPDYGDDWVAFAKYYMANIWKGTGKPKMALHLLNNATGQGAKDAADKLAASLGIEIVAVETHTSTTASEIESLTRIKAKNPDVIYISSTPPPTAVILKNAATLGMTPAITIGCGGASFTSEMVNLAGAAAEGVWGIYPTVGWGDNVPAMAKMTEYMTKNHPEDANNMDYITGWAEGLLIAEILNKAITNTPGGGNALTPALVEANGFKKLSGFDVGGLQGSASYTVGDNRFSKTVKLYQVKTGKITAVGSWIDAPFIDYGFK</sequence>
<dbReference type="InterPro" id="IPR028081">
    <property type="entry name" value="Leu-bd"/>
</dbReference>
<dbReference type="Gene3D" id="3.40.50.2300">
    <property type="match status" value="2"/>
</dbReference>
<dbReference type="PROSITE" id="PS51257">
    <property type="entry name" value="PROKAR_LIPOPROTEIN"/>
    <property type="match status" value="1"/>
</dbReference>
<evidence type="ECO:0000313" key="4">
    <source>
        <dbReference type="EMBL" id="APV44360.1"/>
    </source>
</evidence>
<dbReference type="Pfam" id="PF13458">
    <property type="entry name" value="Peripla_BP_6"/>
    <property type="match status" value="1"/>
</dbReference>